<keyword evidence="13" id="KW-0969">Cilium</keyword>
<comment type="subcellular location">
    <subcellularLocation>
        <location evidence="1">Bacterial flagellum basal body</location>
    </subcellularLocation>
    <subcellularLocation>
        <location evidence="2">Cell membrane</location>
        <topology evidence="2">Peripheral membrane protein</topology>
        <orientation evidence="2">Cytoplasmic side</orientation>
    </subcellularLocation>
</comment>
<feature type="domain" description="Flagellar motor switch protein FliG N-terminal" evidence="12">
    <location>
        <begin position="4"/>
        <end position="104"/>
    </location>
</feature>
<evidence type="ECO:0000313" key="13">
    <source>
        <dbReference type="EMBL" id="AZP05706.1"/>
    </source>
</evidence>
<accession>A0A3Q9BNH8</accession>
<dbReference type="Pfam" id="PF01706">
    <property type="entry name" value="FliG_C"/>
    <property type="match status" value="1"/>
</dbReference>
<dbReference type="InterPro" id="IPR032779">
    <property type="entry name" value="FliG_M"/>
</dbReference>
<organism evidence="13 14">
    <name type="scientific">Jeotgalibaca ciconiae</name>
    <dbReference type="NCBI Taxonomy" id="2496265"/>
    <lineage>
        <taxon>Bacteria</taxon>
        <taxon>Bacillati</taxon>
        <taxon>Bacillota</taxon>
        <taxon>Bacilli</taxon>
        <taxon>Lactobacillales</taxon>
        <taxon>Carnobacteriaceae</taxon>
        <taxon>Jeotgalibaca</taxon>
    </lineage>
</organism>
<dbReference type="EMBL" id="CP034465">
    <property type="protein sequence ID" value="AZP05706.1"/>
    <property type="molecule type" value="Genomic_DNA"/>
</dbReference>
<feature type="domain" description="Flagellar motor switch protein FliG C-terminal" evidence="10">
    <location>
        <begin position="219"/>
        <end position="324"/>
    </location>
</feature>
<gene>
    <name evidence="13" type="primary">fliG</name>
    <name evidence="13" type="ORF">EJN90_06240</name>
</gene>
<evidence type="ECO:0000256" key="2">
    <source>
        <dbReference type="ARBA" id="ARBA00004413"/>
    </source>
</evidence>
<dbReference type="PRINTS" id="PR00954">
    <property type="entry name" value="FLGMOTORFLIG"/>
</dbReference>
<proteinExistence type="inferred from homology"/>
<dbReference type="KEGG" id="jeh:EJN90_06240"/>
<dbReference type="GO" id="GO:0003774">
    <property type="term" value="F:cytoskeletal motor activity"/>
    <property type="evidence" value="ECO:0007669"/>
    <property type="project" value="InterPro"/>
</dbReference>
<dbReference type="Proteomes" id="UP000273326">
    <property type="component" value="Chromosome"/>
</dbReference>
<evidence type="ECO:0000256" key="1">
    <source>
        <dbReference type="ARBA" id="ARBA00004117"/>
    </source>
</evidence>
<reference evidence="14" key="1">
    <citation type="submission" date="2018-12" db="EMBL/GenBank/DDBJ databases">
        <title>Complete genome sequencing of Jeotgalibaca sp. H21T32.</title>
        <authorList>
            <person name="Bae J.-W."/>
            <person name="Lee S.-Y."/>
        </authorList>
    </citation>
    <scope>NUCLEOTIDE SEQUENCE [LARGE SCALE GENOMIC DNA]</scope>
    <source>
        <strain evidence="14">H21T32</strain>
    </source>
</reference>
<sequence>MEDVSGIRKAAILLISLGAETSAEILRLLPESYIQKVSYEIANIDYVNPTEREEILNEFLEMSQARQYVIDGGVDYAREILNRALGAQRAKEVIDLLNQIQLRERPFNIARKADPMQLKNLLLSEQPQTVALVLCYMQPDKAAQILAQFPLELQTEIAERIGTITSTSPAVIEKIEKVIENKFSSYVENDTETVGGVHALVEILNSVGRSTEKNIIQVLEERQPELADEVKANLFTFEDIIALHASDVQKVLRHVDNDDLMLALKGVSDEIRNFVFQNMSSRAVETIKEDMQFMGPARLSAVEEAQQKIVAIIRTLDESGEIYIRRGDQDAIIS</sequence>
<evidence type="ECO:0000256" key="6">
    <source>
        <dbReference type="ARBA" id="ARBA00022500"/>
    </source>
</evidence>
<dbReference type="InterPro" id="IPR011002">
    <property type="entry name" value="FliG_a-hlx"/>
</dbReference>
<keyword evidence="14" id="KW-1185">Reference proteome</keyword>
<evidence type="ECO:0000256" key="8">
    <source>
        <dbReference type="ARBA" id="ARBA00023136"/>
    </source>
</evidence>
<dbReference type="PIRSF" id="PIRSF003161">
    <property type="entry name" value="FliG"/>
    <property type="match status" value="1"/>
</dbReference>
<dbReference type="InterPro" id="IPR028263">
    <property type="entry name" value="FliG_N"/>
</dbReference>
<dbReference type="Pfam" id="PF14842">
    <property type="entry name" value="FliG_N"/>
    <property type="match status" value="1"/>
</dbReference>
<dbReference type="InterPro" id="IPR000090">
    <property type="entry name" value="Flg_Motor_Flig"/>
</dbReference>
<dbReference type="OrthoDB" id="9780302at2"/>
<dbReference type="NCBIfam" id="TIGR00207">
    <property type="entry name" value="fliG"/>
    <property type="match status" value="1"/>
</dbReference>
<name>A0A3Q9BNH8_9LACT</name>
<dbReference type="InterPro" id="IPR023087">
    <property type="entry name" value="Flg_Motor_Flig_C"/>
</dbReference>
<protein>
    <recommendedName>
        <fullName evidence="4">Flagellar motor switch protein FliG</fullName>
    </recommendedName>
</protein>
<feature type="domain" description="Flagellar motor switch protein FliG middle" evidence="11">
    <location>
        <begin position="115"/>
        <end position="188"/>
    </location>
</feature>
<keyword evidence="7" id="KW-0283">Flagellar rotation</keyword>
<evidence type="ECO:0000256" key="7">
    <source>
        <dbReference type="ARBA" id="ARBA00022779"/>
    </source>
</evidence>
<keyword evidence="5" id="KW-1003">Cell membrane</keyword>
<evidence type="ECO:0000259" key="10">
    <source>
        <dbReference type="Pfam" id="PF01706"/>
    </source>
</evidence>
<keyword evidence="13" id="KW-0282">Flagellum</keyword>
<dbReference type="GO" id="GO:0009425">
    <property type="term" value="C:bacterial-type flagellum basal body"/>
    <property type="evidence" value="ECO:0007669"/>
    <property type="project" value="UniProtKB-SubCell"/>
</dbReference>
<comment type="similarity">
    <text evidence="3">Belongs to the FliG family.</text>
</comment>
<dbReference type="Pfam" id="PF14841">
    <property type="entry name" value="FliG_M"/>
    <property type="match status" value="1"/>
</dbReference>
<dbReference type="Gene3D" id="1.10.220.30">
    <property type="match status" value="3"/>
</dbReference>
<dbReference type="PANTHER" id="PTHR30534:SF0">
    <property type="entry name" value="FLAGELLAR MOTOR SWITCH PROTEIN FLIG"/>
    <property type="match status" value="1"/>
</dbReference>
<evidence type="ECO:0000256" key="9">
    <source>
        <dbReference type="ARBA" id="ARBA00023143"/>
    </source>
</evidence>
<keyword evidence="6" id="KW-0145">Chemotaxis</keyword>
<evidence type="ECO:0000313" key="14">
    <source>
        <dbReference type="Proteomes" id="UP000273326"/>
    </source>
</evidence>
<dbReference type="PANTHER" id="PTHR30534">
    <property type="entry name" value="FLAGELLAR MOTOR SWITCH PROTEIN FLIG"/>
    <property type="match status" value="1"/>
</dbReference>
<keyword evidence="8" id="KW-0472">Membrane</keyword>
<dbReference type="GO" id="GO:0071973">
    <property type="term" value="P:bacterial-type flagellum-dependent cell motility"/>
    <property type="evidence" value="ECO:0007669"/>
    <property type="project" value="InterPro"/>
</dbReference>
<evidence type="ECO:0000259" key="11">
    <source>
        <dbReference type="Pfam" id="PF14841"/>
    </source>
</evidence>
<dbReference type="RefSeq" id="WP_126112326.1">
    <property type="nucleotide sequence ID" value="NZ_CP034465.1"/>
</dbReference>
<keyword evidence="9" id="KW-0975">Bacterial flagellum</keyword>
<keyword evidence="13" id="KW-0966">Cell projection</keyword>
<evidence type="ECO:0000259" key="12">
    <source>
        <dbReference type="Pfam" id="PF14842"/>
    </source>
</evidence>
<dbReference type="SUPFAM" id="SSF48029">
    <property type="entry name" value="FliG"/>
    <property type="match status" value="2"/>
</dbReference>
<dbReference type="GO" id="GO:0005886">
    <property type="term" value="C:plasma membrane"/>
    <property type="evidence" value="ECO:0007669"/>
    <property type="project" value="UniProtKB-SubCell"/>
</dbReference>
<evidence type="ECO:0000256" key="4">
    <source>
        <dbReference type="ARBA" id="ARBA00021870"/>
    </source>
</evidence>
<dbReference type="AlphaFoldDB" id="A0A3Q9BNH8"/>
<dbReference type="GO" id="GO:0006935">
    <property type="term" value="P:chemotaxis"/>
    <property type="evidence" value="ECO:0007669"/>
    <property type="project" value="UniProtKB-KW"/>
</dbReference>
<evidence type="ECO:0000256" key="3">
    <source>
        <dbReference type="ARBA" id="ARBA00010299"/>
    </source>
</evidence>
<evidence type="ECO:0000256" key="5">
    <source>
        <dbReference type="ARBA" id="ARBA00022475"/>
    </source>
</evidence>